<accession>L7TGN0</accession>
<keyword evidence="2" id="KW-1185">Reference proteome</keyword>
<dbReference type="EMBL" id="KC117376">
    <property type="protein sequence ID" value="AGC34334.1"/>
    <property type="molecule type" value="Genomic_DNA"/>
</dbReference>
<dbReference type="OrthoDB" id="32669at10239"/>
<dbReference type="Proteomes" id="UP000011138">
    <property type="component" value="Segment"/>
</dbReference>
<evidence type="ECO:0000313" key="1">
    <source>
        <dbReference type="EMBL" id="AGC34334.1"/>
    </source>
</evidence>
<dbReference type="GeneID" id="14477203"/>
<sequence>MSNDVDPDAYTITLADGSEVSVIEFQTEATLSAGKKVQVEQFEPIDDRATITVAKPDGMSAEDWTAVVMHNARYARDVCETNVARRYEEHVRKAAFGDE</sequence>
<name>L7TGN0_9CAUD</name>
<dbReference type="KEGG" id="vg:14477203"/>
<protein>
    <submittedName>
        <fullName evidence="1">Uncharacterized protein</fullName>
    </submittedName>
</protein>
<dbReference type="RefSeq" id="YP_007379144.1">
    <property type="nucleotide sequence ID" value="NC_020159.1"/>
</dbReference>
<gene>
    <name evidence="1" type="primary">65</name>
    <name evidence="1" type="ORF">HSTV2_65</name>
</gene>
<proteinExistence type="predicted"/>
<evidence type="ECO:0000313" key="2">
    <source>
        <dbReference type="Proteomes" id="UP000011138"/>
    </source>
</evidence>
<organism evidence="1 2">
    <name type="scientific">Halorubrum sodomense tailed virus 2</name>
    <dbReference type="NCBI Taxonomy" id="1262527"/>
    <lineage>
        <taxon>Viruses</taxon>
        <taxon>Duplodnaviria</taxon>
        <taxon>Heunggongvirae</taxon>
        <taxon>Uroviricota</taxon>
        <taxon>Caudoviricetes</taxon>
        <taxon>Thumleimavirales</taxon>
        <taxon>Hafunaviridae</taxon>
        <taxon>Mincapvirus</taxon>
        <taxon>Mincapvirus eilatense</taxon>
        <taxon>Mincapvirus HSTV2</taxon>
    </lineage>
</organism>
<reference evidence="1 2" key="1">
    <citation type="journal article" date="2013" name="J. Virol.">
        <title>Insights into head-tailed viruses infecting extremely halophilic archaea.</title>
        <authorList>
            <person name="Pietila M.K."/>
            <person name="Laurinmaki P."/>
            <person name="Russell D.A."/>
            <person name="Ko C.C."/>
            <person name="Jacobs-Sera D."/>
            <person name="Butcher S.J."/>
            <person name="Bamford D.H."/>
            <person name="Hendrix R.W."/>
        </authorList>
    </citation>
    <scope>NUCLEOTIDE SEQUENCE [LARGE SCALE GENOMIC DNA]</scope>
</reference>